<dbReference type="EC" id="4.6.1.17" evidence="3 7"/>
<evidence type="ECO:0000256" key="3">
    <source>
        <dbReference type="ARBA" id="ARBA00012575"/>
    </source>
</evidence>
<accession>A0ABU5EA72</accession>
<dbReference type="InterPro" id="IPR047594">
    <property type="entry name" value="MoaC_bact/euk"/>
</dbReference>
<evidence type="ECO:0000256" key="7">
    <source>
        <dbReference type="HAMAP-Rule" id="MF_01224"/>
    </source>
</evidence>
<dbReference type="NCBIfam" id="NF006870">
    <property type="entry name" value="PRK09364.1"/>
    <property type="match status" value="1"/>
</dbReference>
<dbReference type="RefSeq" id="WP_320508098.1">
    <property type="nucleotide sequence ID" value="NZ_JAXCLW010000002.1"/>
</dbReference>
<dbReference type="InterPro" id="IPR036522">
    <property type="entry name" value="MoaC_sf"/>
</dbReference>
<sequence>MSGFTHFDAEGKARMVDVSDKAETERSATAKGRILMQPETVALIRAGGVKKGDVLSVARLAGIMGAKRTPDLIPLCHPLALSSVKVDLTLDEGNNAVEITATCKLVGRTGVEMEALTAVSIAALTVYDMCKAADRGMTITDIRLTHKSGGKSGTFEAA</sequence>
<comment type="similarity">
    <text evidence="7">Belongs to the MoaC family.</text>
</comment>
<evidence type="ECO:0000259" key="8">
    <source>
        <dbReference type="Pfam" id="PF01967"/>
    </source>
</evidence>
<comment type="function">
    <text evidence="6 7">Catalyzes the conversion of (8S)-3',8-cyclo-7,8-dihydroguanosine 5'-triphosphate to cyclic pyranopterin monophosphate (cPMP).</text>
</comment>
<comment type="pathway">
    <text evidence="2 7">Cofactor biosynthesis; molybdopterin biosynthesis.</text>
</comment>
<dbReference type="NCBIfam" id="TIGR00581">
    <property type="entry name" value="moaC"/>
    <property type="match status" value="1"/>
</dbReference>
<dbReference type="SUPFAM" id="SSF55040">
    <property type="entry name" value="Molybdenum cofactor biosynthesis protein C, MoaC"/>
    <property type="match status" value="1"/>
</dbReference>
<dbReference type="PANTHER" id="PTHR22960">
    <property type="entry name" value="MOLYBDOPTERIN COFACTOR SYNTHESIS PROTEIN A"/>
    <property type="match status" value="1"/>
</dbReference>
<dbReference type="GO" id="GO:0061799">
    <property type="term" value="F:cyclic pyranopterin monophosphate synthase activity"/>
    <property type="evidence" value="ECO:0007669"/>
    <property type="project" value="UniProtKB-EC"/>
</dbReference>
<evidence type="ECO:0000313" key="10">
    <source>
        <dbReference type="Proteomes" id="UP001279642"/>
    </source>
</evidence>
<name>A0ABU5EA72_9PROT</name>
<dbReference type="InterPro" id="IPR050105">
    <property type="entry name" value="MoCo_biosynth_MoaA/MoaC"/>
</dbReference>
<evidence type="ECO:0000256" key="1">
    <source>
        <dbReference type="ARBA" id="ARBA00001637"/>
    </source>
</evidence>
<comment type="subunit">
    <text evidence="7">Homohexamer; trimer of dimers.</text>
</comment>
<dbReference type="Gene3D" id="3.30.70.640">
    <property type="entry name" value="Molybdopterin cofactor biosynthesis C (MoaC) domain"/>
    <property type="match status" value="1"/>
</dbReference>
<gene>
    <name evidence="7 9" type="primary">moaC</name>
    <name evidence="9" type="ORF">SMD27_09335</name>
</gene>
<dbReference type="Proteomes" id="UP001279642">
    <property type="component" value="Unassembled WGS sequence"/>
</dbReference>
<feature type="domain" description="Molybdopterin cofactor biosynthesis C (MoaC)" evidence="8">
    <location>
        <begin position="15"/>
        <end position="150"/>
    </location>
</feature>
<dbReference type="PANTHER" id="PTHR22960:SF29">
    <property type="entry name" value="CYCLIC PYRANOPTERIN MONOPHOSPHATE SYNTHASE"/>
    <property type="match status" value="1"/>
</dbReference>
<evidence type="ECO:0000256" key="2">
    <source>
        <dbReference type="ARBA" id="ARBA00005046"/>
    </source>
</evidence>
<evidence type="ECO:0000256" key="6">
    <source>
        <dbReference type="ARBA" id="ARBA00055087"/>
    </source>
</evidence>
<dbReference type="Pfam" id="PF01967">
    <property type="entry name" value="MoaC"/>
    <property type="match status" value="1"/>
</dbReference>
<proteinExistence type="inferred from homology"/>
<dbReference type="HAMAP" id="MF_01224_B">
    <property type="entry name" value="MoaC_B"/>
    <property type="match status" value="1"/>
</dbReference>
<evidence type="ECO:0000256" key="5">
    <source>
        <dbReference type="ARBA" id="ARBA00023239"/>
    </source>
</evidence>
<reference evidence="9 10" key="1">
    <citation type="journal article" date="2016" name="Antonie Van Leeuwenhoek">
        <title>Dongia soli sp. nov., isolated from soil from Dokdo, Korea.</title>
        <authorList>
            <person name="Kim D.U."/>
            <person name="Lee H."/>
            <person name="Kim H."/>
            <person name="Kim S.G."/>
            <person name="Ka J.O."/>
        </authorList>
    </citation>
    <scope>NUCLEOTIDE SEQUENCE [LARGE SCALE GENOMIC DNA]</scope>
    <source>
        <strain evidence="9 10">D78</strain>
    </source>
</reference>
<evidence type="ECO:0000313" key="9">
    <source>
        <dbReference type="EMBL" id="MDY0883046.1"/>
    </source>
</evidence>
<dbReference type="InterPro" id="IPR002820">
    <property type="entry name" value="Mopterin_CF_biosynth-C_dom"/>
</dbReference>
<evidence type="ECO:0000256" key="4">
    <source>
        <dbReference type="ARBA" id="ARBA00023150"/>
    </source>
</evidence>
<dbReference type="InterPro" id="IPR023045">
    <property type="entry name" value="MoaC"/>
</dbReference>
<comment type="catalytic activity">
    <reaction evidence="1 7">
        <text>(8S)-3',8-cyclo-7,8-dihydroguanosine 5'-triphosphate = cyclic pyranopterin phosphate + diphosphate</text>
        <dbReference type="Rhea" id="RHEA:49580"/>
        <dbReference type="ChEBI" id="CHEBI:33019"/>
        <dbReference type="ChEBI" id="CHEBI:59648"/>
        <dbReference type="ChEBI" id="CHEBI:131766"/>
        <dbReference type="EC" id="4.6.1.17"/>
    </reaction>
</comment>
<organism evidence="9 10">
    <name type="scientific">Dongia soli</name>
    <dbReference type="NCBI Taxonomy" id="600628"/>
    <lineage>
        <taxon>Bacteria</taxon>
        <taxon>Pseudomonadati</taxon>
        <taxon>Pseudomonadota</taxon>
        <taxon>Alphaproteobacteria</taxon>
        <taxon>Rhodospirillales</taxon>
        <taxon>Dongiaceae</taxon>
        <taxon>Dongia</taxon>
    </lineage>
</organism>
<protein>
    <recommendedName>
        <fullName evidence="3 7">Cyclic pyranopterin monophosphate synthase</fullName>
        <ecNumber evidence="3 7">4.6.1.17</ecNumber>
    </recommendedName>
    <alternativeName>
        <fullName evidence="7">Molybdenum cofactor biosynthesis protein C</fullName>
    </alternativeName>
</protein>
<dbReference type="CDD" id="cd01420">
    <property type="entry name" value="MoaC_PE"/>
    <property type="match status" value="1"/>
</dbReference>
<dbReference type="EMBL" id="JAXCLW010000002">
    <property type="protein sequence ID" value="MDY0883046.1"/>
    <property type="molecule type" value="Genomic_DNA"/>
</dbReference>
<keyword evidence="10" id="KW-1185">Reference proteome</keyword>
<keyword evidence="5 7" id="KW-0456">Lyase</keyword>
<feature type="active site" evidence="7">
    <location>
        <position position="128"/>
    </location>
</feature>
<comment type="caution">
    <text evidence="9">The sequence shown here is derived from an EMBL/GenBank/DDBJ whole genome shotgun (WGS) entry which is preliminary data.</text>
</comment>
<feature type="binding site" evidence="7">
    <location>
        <begin position="75"/>
        <end position="77"/>
    </location>
    <ligand>
        <name>substrate</name>
    </ligand>
</feature>
<keyword evidence="4 7" id="KW-0501">Molybdenum cofactor biosynthesis</keyword>
<feature type="binding site" evidence="7">
    <location>
        <begin position="113"/>
        <end position="114"/>
    </location>
    <ligand>
        <name>substrate</name>
    </ligand>
</feature>